<dbReference type="SUPFAM" id="SSF52266">
    <property type="entry name" value="SGNH hydrolase"/>
    <property type="match status" value="1"/>
</dbReference>
<evidence type="ECO:0000259" key="1">
    <source>
        <dbReference type="Pfam" id="PF13472"/>
    </source>
</evidence>
<sequence length="210" mass="23802">MSINMKKIFLIGDSISVHYGDYLSALIKECYELIPREGIKEALQNINMPIGGNGGDSARVLGFLKAQEDEERLNYDVLLFNSGLHDIKRIYETMEIQVELSAYEANLREILKLARVHRVMPIFINTTPVDDEIHFSFLKENGGITRYHADVIAYNHAAEKIMRENDVAIIDLNGYTASLGGNLYCDHVHFNDSIRKLQADFIAVKLAEIL</sequence>
<dbReference type="Gene3D" id="3.40.50.1110">
    <property type="entry name" value="SGNH hydrolase"/>
    <property type="match status" value="1"/>
</dbReference>
<dbReference type="AlphaFoldDB" id="A0A329MB98"/>
<accession>A0A329MB98</accession>
<feature type="domain" description="SGNH hydrolase-type esterase" evidence="1">
    <location>
        <begin position="10"/>
        <end position="192"/>
    </location>
</feature>
<dbReference type="Proteomes" id="UP000250369">
    <property type="component" value="Unassembled WGS sequence"/>
</dbReference>
<dbReference type="InterPro" id="IPR013830">
    <property type="entry name" value="SGNH_hydro"/>
</dbReference>
<gene>
    <name evidence="2" type="ORF">DQG23_27070</name>
</gene>
<dbReference type="GO" id="GO:0016787">
    <property type="term" value="F:hydrolase activity"/>
    <property type="evidence" value="ECO:0007669"/>
    <property type="project" value="UniProtKB-KW"/>
</dbReference>
<proteinExistence type="predicted"/>
<organism evidence="2 3">
    <name type="scientific">Paenibacillus contaminans</name>
    <dbReference type="NCBI Taxonomy" id="450362"/>
    <lineage>
        <taxon>Bacteria</taxon>
        <taxon>Bacillati</taxon>
        <taxon>Bacillota</taxon>
        <taxon>Bacilli</taxon>
        <taxon>Bacillales</taxon>
        <taxon>Paenibacillaceae</taxon>
        <taxon>Paenibacillus</taxon>
    </lineage>
</organism>
<dbReference type="InterPro" id="IPR036514">
    <property type="entry name" value="SGNH_hydro_sf"/>
</dbReference>
<name>A0A329MB98_9BACL</name>
<dbReference type="Pfam" id="PF13472">
    <property type="entry name" value="Lipase_GDSL_2"/>
    <property type="match status" value="1"/>
</dbReference>
<keyword evidence="3" id="KW-1185">Reference proteome</keyword>
<comment type="caution">
    <text evidence="2">The sequence shown here is derived from an EMBL/GenBank/DDBJ whole genome shotgun (WGS) entry which is preliminary data.</text>
</comment>
<keyword evidence="2" id="KW-0378">Hydrolase</keyword>
<dbReference type="EMBL" id="QMFB01000019">
    <property type="protein sequence ID" value="RAV17311.1"/>
    <property type="molecule type" value="Genomic_DNA"/>
</dbReference>
<evidence type="ECO:0000313" key="2">
    <source>
        <dbReference type="EMBL" id="RAV17311.1"/>
    </source>
</evidence>
<dbReference type="CDD" id="cd00229">
    <property type="entry name" value="SGNH_hydrolase"/>
    <property type="match status" value="1"/>
</dbReference>
<reference evidence="2 3" key="1">
    <citation type="journal article" date="2009" name="Int. J. Syst. Evol. Microbiol.">
        <title>Paenibacillus contaminans sp. nov., isolated from a contaminated laboratory plate.</title>
        <authorList>
            <person name="Chou J.H."/>
            <person name="Lee J.H."/>
            <person name="Lin M.C."/>
            <person name="Chang P.S."/>
            <person name="Arun A.B."/>
            <person name="Young C.C."/>
            <person name="Chen W.M."/>
        </authorList>
    </citation>
    <scope>NUCLEOTIDE SEQUENCE [LARGE SCALE GENOMIC DNA]</scope>
    <source>
        <strain evidence="2 3">CKOBP-6</strain>
    </source>
</reference>
<evidence type="ECO:0000313" key="3">
    <source>
        <dbReference type="Proteomes" id="UP000250369"/>
    </source>
</evidence>
<protein>
    <submittedName>
        <fullName evidence="2">SGNH/GDSL hydrolase family protein</fullName>
    </submittedName>
</protein>